<name>A0A7I7SCF9_9MYCO</name>
<organism evidence="1 2">
    <name type="scientific">Mycolicibacillus koreensis</name>
    <dbReference type="NCBI Taxonomy" id="1069220"/>
    <lineage>
        <taxon>Bacteria</taxon>
        <taxon>Bacillati</taxon>
        <taxon>Actinomycetota</taxon>
        <taxon>Actinomycetes</taxon>
        <taxon>Mycobacteriales</taxon>
        <taxon>Mycobacteriaceae</taxon>
        <taxon>Mycolicibacillus</taxon>
    </lineage>
</organism>
<dbReference type="RefSeq" id="WP_085301782.1">
    <property type="nucleotide sequence ID" value="NZ_AP022594.1"/>
</dbReference>
<dbReference type="OrthoDB" id="3397424at2"/>
<dbReference type="EMBL" id="NCXO01000001">
    <property type="protein sequence ID" value="OSC36031.1"/>
    <property type="molecule type" value="Genomic_DNA"/>
</dbReference>
<dbReference type="Pfam" id="PF13563">
    <property type="entry name" value="2_5_RNA_ligase2"/>
    <property type="match status" value="1"/>
</dbReference>
<sequence length="169" mass="17808">MVHSLELVFDDATETAIRALWTRLAADGIRTPPPTARPHVTLAVADRIDAQVGAALTGLIAGFPLACRVGGVLLFGRDRPVLARLVVPSVALLELHAAIGAAAAPWSHPALRPTTAVGRWSPHVTLARRLTADQLGPALRVAARPAELHGWFVGVRHWDGGARTATALS</sequence>
<dbReference type="InterPro" id="IPR009097">
    <property type="entry name" value="Cyclic_Pdiesterase"/>
</dbReference>
<dbReference type="Gene3D" id="3.90.1140.10">
    <property type="entry name" value="Cyclic phosphodiesterase"/>
    <property type="match status" value="1"/>
</dbReference>
<evidence type="ECO:0000313" key="1">
    <source>
        <dbReference type="EMBL" id="OSC36031.1"/>
    </source>
</evidence>
<dbReference type="AlphaFoldDB" id="A0A7I7SCF9"/>
<dbReference type="SUPFAM" id="SSF55144">
    <property type="entry name" value="LigT-like"/>
    <property type="match status" value="1"/>
</dbReference>
<proteinExistence type="predicted"/>
<accession>A0A7I7SCF9</accession>
<dbReference type="Proteomes" id="UP000193577">
    <property type="component" value="Unassembled WGS sequence"/>
</dbReference>
<keyword evidence="2" id="KW-1185">Reference proteome</keyword>
<comment type="caution">
    <text evidence="1">The sequence shown here is derived from an EMBL/GenBank/DDBJ whole genome shotgun (WGS) entry which is preliminary data.</text>
</comment>
<evidence type="ECO:0000313" key="2">
    <source>
        <dbReference type="Proteomes" id="UP000193577"/>
    </source>
</evidence>
<reference evidence="1 2" key="1">
    <citation type="submission" date="2017-04" db="EMBL/GenBank/DDBJ databases">
        <title>The new phylogeny of genus Mycobacterium.</title>
        <authorList>
            <person name="Tortoli E."/>
            <person name="Trovato A."/>
            <person name="Cirillo D.M."/>
        </authorList>
    </citation>
    <scope>NUCLEOTIDE SEQUENCE [LARGE SCALE GENOMIC DNA]</scope>
    <source>
        <strain evidence="1 2">KCTC 19819</strain>
    </source>
</reference>
<protein>
    <submittedName>
        <fullName evidence="1">Uncharacterized protein</fullName>
    </submittedName>
</protein>
<gene>
    <name evidence="1" type="ORF">B8W67_00605</name>
</gene>